<dbReference type="InterPro" id="IPR036412">
    <property type="entry name" value="HAD-like_sf"/>
</dbReference>
<dbReference type="AlphaFoldDB" id="A0A7K0DVY9"/>
<dbReference type="GO" id="GO:0046872">
    <property type="term" value="F:metal ion binding"/>
    <property type="evidence" value="ECO:0007669"/>
    <property type="project" value="UniProtKB-KW"/>
</dbReference>
<proteinExistence type="inferred from homology"/>
<dbReference type="PANTHER" id="PTHR43344:SF13">
    <property type="entry name" value="PHOSPHATASE RV3661-RELATED"/>
    <property type="match status" value="1"/>
</dbReference>
<sequence>MSTPRPQRTRFAFTDVDHTLLRISTLHHFAEFFFDATGRNPVLEANRARMQRLAESGATRETLNIEYYRLWAGISVAEVETAAGGWHELIRAHQHYRAPVVARLRALAADGVRTVLVSGSFAACLRPIAGEMGGATPAPLLCTELEERDGRYTGEVRRSLIGAAKRTAVETFVAGYPGHDLAGDYGFGDHVSDVAILERVGHPAVVPVDPALEHLARRRGWEVLTDPAA</sequence>
<dbReference type="NCBIfam" id="TIGR01488">
    <property type="entry name" value="HAD-SF-IB"/>
    <property type="match status" value="1"/>
</dbReference>
<evidence type="ECO:0000313" key="5">
    <source>
        <dbReference type="EMBL" id="MQY29748.1"/>
    </source>
</evidence>
<name>A0A7K0DVY9_9NOCA</name>
<dbReference type="OrthoDB" id="25607at2"/>
<dbReference type="SUPFAM" id="SSF56784">
    <property type="entry name" value="HAD-like"/>
    <property type="match status" value="1"/>
</dbReference>
<keyword evidence="3 5" id="KW-0378">Hydrolase</keyword>
<evidence type="ECO:0000313" key="6">
    <source>
        <dbReference type="Proteomes" id="UP000431401"/>
    </source>
</evidence>
<comment type="caution">
    <text evidence="5">The sequence shown here is derived from an EMBL/GenBank/DDBJ whole genome shotgun (WGS) entry which is preliminary data.</text>
</comment>
<dbReference type="EC" id="3.1.3.-" evidence="5"/>
<keyword evidence="2" id="KW-0479">Metal-binding</keyword>
<comment type="similarity">
    <text evidence="1">Belongs to the HAD-like hydrolase superfamily. SerB family.</text>
</comment>
<dbReference type="Pfam" id="PF12710">
    <property type="entry name" value="HAD"/>
    <property type="match status" value="1"/>
</dbReference>
<dbReference type="GO" id="GO:0016787">
    <property type="term" value="F:hydrolase activity"/>
    <property type="evidence" value="ECO:0007669"/>
    <property type="project" value="UniProtKB-KW"/>
</dbReference>
<evidence type="ECO:0000256" key="3">
    <source>
        <dbReference type="ARBA" id="ARBA00022801"/>
    </source>
</evidence>
<dbReference type="PANTHER" id="PTHR43344">
    <property type="entry name" value="PHOSPHOSERINE PHOSPHATASE"/>
    <property type="match status" value="1"/>
</dbReference>
<keyword evidence="4" id="KW-0460">Magnesium</keyword>
<dbReference type="InterPro" id="IPR050582">
    <property type="entry name" value="HAD-like_SerB"/>
</dbReference>
<evidence type="ECO:0000256" key="4">
    <source>
        <dbReference type="ARBA" id="ARBA00022842"/>
    </source>
</evidence>
<dbReference type="EMBL" id="WEGI01000012">
    <property type="protein sequence ID" value="MQY29748.1"/>
    <property type="molecule type" value="Genomic_DNA"/>
</dbReference>
<dbReference type="InterPro" id="IPR023214">
    <property type="entry name" value="HAD_sf"/>
</dbReference>
<dbReference type="Gene3D" id="3.40.50.1000">
    <property type="entry name" value="HAD superfamily/HAD-like"/>
    <property type="match status" value="1"/>
</dbReference>
<dbReference type="Proteomes" id="UP000431401">
    <property type="component" value="Unassembled WGS sequence"/>
</dbReference>
<dbReference type="RefSeq" id="WP_153346908.1">
    <property type="nucleotide sequence ID" value="NZ_WEGI01000012.1"/>
</dbReference>
<evidence type="ECO:0000256" key="2">
    <source>
        <dbReference type="ARBA" id="ARBA00022723"/>
    </source>
</evidence>
<gene>
    <name evidence="5" type="ORF">NRB56_53410</name>
</gene>
<evidence type="ECO:0000256" key="1">
    <source>
        <dbReference type="ARBA" id="ARBA00009184"/>
    </source>
</evidence>
<accession>A0A7K0DVY9</accession>
<dbReference type="Gene3D" id="1.20.1440.100">
    <property type="entry name" value="SG protein - dephosphorylation function"/>
    <property type="match status" value="1"/>
</dbReference>
<protein>
    <submittedName>
        <fullName evidence="5">Putative phosphatase</fullName>
        <ecNumber evidence="5">3.1.3.-</ecNumber>
    </submittedName>
</protein>
<keyword evidence="6" id="KW-1185">Reference proteome</keyword>
<organism evidence="5 6">
    <name type="scientific">Nocardia aurantia</name>
    <dbReference type="NCBI Taxonomy" id="2585199"/>
    <lineage>
        <taxon>Bacteria</taxon>
        <taxon>Bacillati</taxon>
        <taxon>Actinomycetota</taxon>
        <taxon>Actinomycetes</taxon>
        <taxon>Mycobacteriales</taxon>
        <taxon>Nocardiaceae</taxon>
        <taxon>Nocardia</taxon>
    </lineage>
</organism>
<reference evidence="5 6" key="1">
    <citation type="submission" date="2019-10" db="EMBL/GenBank/DDBJ databases">
        <title>Nocardia macrotermitis sp. nov. and Nocardia aurantia sp. nov., isolated from the gut of fungus growing-termite Macrotermes natalensis.</title>
        <authorList>
            <person name="Benndorf R."/>
            <person name="Schwitalla J."/>
            <person name="Martin K."/>
            <person name="De Beer W."/>
            <person name="Kaster A.-K."/>
            <person name="Vollmers J."/>
            <person name="Poulsen M."/>
            <person name="Beemelmanns C."/>
        </authorList>
    </citation>
    <scope>NUCLEOTIDE SEQUENCE [LARGE SCALE GENOMIC DNA]</scope>
    <source>
        <strain evidence="5 6">RB56</strain>
    </source>
</reference>